<dbReference type="PANTHER" id="PTHR46929">
    <property type="entry name" value="EXPRESSED PROTEIN"/>
    <property type="match status" value="1"/>
</dbReference>
<dbReference type="EMBL" id="PKPP01004327">
    <property type="protein sequence ID" value="PWA64920.1"/>
    <property type="molecule type" value="Genomic_DNA"/>
</dbReference>
<organism evidence="2 3">
    <name type="scientific">Artemisia annua</name>
    <name type="common">Sweet wormwood</name>
    <dbReference type="NCBI Taxonomy" id="35608"/>
    <lineage>
        <taxon>Eukaryota</taxon>
        <taxon>Viridiplantae</taxon>
        <taxon>Streptophyta</taxon>
        <taxon>Embryophyta</taxon>
        <taxon>Tracheophyta</taxon>
        <taxon>Spermatophyta</taxon>
        <taxon>Magnoliopsida</taxon>
        <taxon>eudicotyledons</taxon>
        <taxon>Gunneridae</taxon>
        <taxon>Pentapetalae</taxon>
        <taxon>asterids</taxon>
        <taxon>campanulids</taxon>
        <taxon>Asterales</taxon>
        <taxon>Asteraceae</taxon>
        <taxon>Asteroideae</taxon>
        <taxon>Anthemideae</taxon>
        <taxon>Artemisiinae</taxon>
        <taxon>Artemisia</taxon>
    </lineage>
</organism>
<comment type="caution">
    <text evidence="2">The sequence shown here is derived from an EMBL/GenBank/DDBJ whole genome shotgun (WGS) entry which is preliminary data.</text>
</comment>
<dbReference type="InterPro" id="IPR024752">
    <property type="entry name" value="Myb/SANT-like_dom"/>
</dbReference>
<dbReference type="Proteomes" id="UP000245207">
    <property type="component" value="Unassembled WGS sequence"/>
</dbReference>
<evidence type="ECO:0000313" key="3">
    <source>
        <dbReference type="Proteomes" id="UP000245207"/>
    </source>
</evidence>
<keyword evidence="3" id="KW-1185">Reference proteome</keyword>
<reference evidence="2 3" key="1">
    <citation type="journal article" date="2018" name="Mol. Plant">
        <title>The genome of Artemisia annua provides insight into the evolution of Asteraceae family and artemisinin biosynthesis.</title>
        <authorList>
            <person name="Shen Q."/>
            <person name="Zhang L."/>
            <person name="Liao Z."/>
            <person name="Wang S."/>
            <person name="Yan T."/>
            <person name="Shi P."/>
            <person name="Liu M."/>
            <person name="Fu X."/>
            <person name="Pan Q."/>
            <person name="Wang Y."/>
            <person name="Lv Z."/>
            <person name="Lu X."/>
            <person name="Zhang F."/>
            <person name="Jiang W."/>
            <person name="Ma Y."/>
            <person name="Chen M."/>
            <person name="Hao X."/>
            <person name="Li L."/>
            <person name="Tang Y."/>
            <person name="Lv G."/>
            <person name="Zhou Y."/>
            <person name="Sun X."/>
            <person name="Brodelius P.E."/>
            <person name="Rose J.K.C."/>
            <person name="Tang K."/>
        </authorList>
    </citation>
    <scope>NUCLEOTIDE SEQUENCE [LARGE SCALE GENOMIC DNA]</scope>
    <source>
        <strain evidence="3">cv. Huhao1</strain>
        <tissue evidence="2">Leaf</tissue>
    </source>
</reference>
<sequence length="72" mass="8316">MQKLPTSKKYGATAKREHFTWTTLMDTAFIEAMLKEQDKGNRPNGTFTSEAYTTMAEELSKSLKRDIRKENL</sequence>
<accession>A0A2U1MUJ9</accession>
<evidence type="ECO:0000259" key="1">
    <source>
        <dbReference type="Pfam" id="PF12776"/>
    </source>
</evidence>
<dbReference type="OrthoDB" id="1734412at2759"/>
<dbReference type="Pfam" id="PF12776">
    <property type="entry name" value="Myb_DNA-bind_3"/>
    <property type="match status" value="1"/>
</dbReference>
<evidence type="ECO:0000313" key="2">
    <source>
        <dbReference type="EMBL" id="PWA64920.1"/>
    </source>
</evidence>
<protein>
    <submittedName>
        <fullName evidence="2">Myb/SANT-like domain-containing protein</fullName>
    </submittedName>
</protein>
<dbReference type="AlphaFoldDB" id="A0A2U1MUJ9"/>
<proteinExistence type="predicted"/>
<feature type="domain" description="Myb/SANT-like" evidence="1">
    <location>
        <begin position="20"/>
        <end position="70"/>
    </location>
</feature>
<name>A0A2U1MUJ9_ARTAN</name>
<dbReference type="PANTHER" id="PTHR46929:SF4">
    <property type="entry name" value="MYB_SANT-LIKE DOMAIN-CONTAINING PROTEIN"/>
    <property type="match status" value="1"/>
</dbReference>
<gene>
    <name evidence="2" type="ORF">CTI12_AA343940</name>
</gene>